<dbReference type="AlphaFoldDB" id="A0A2P2KKB8"/>
<protein>
    <submittedName>
        <fullName evidence="1">Hexosyltransferase</fullName>
    </submittedName>
</protein>
<keyword evidence="1" id="KW-0808">Transferase</keyword>
<dbReference type="GO" id="GO:0016740">
    <property type="term" value="F:transferase activity"/>
    <property type="evidence" value="ECO:0007669"/>
    <property type="project" value="UniProtKB-KW"/>
</dbReference>
<accession>A0A2P2KKB8</accession>
<evidence type="ECO:0000313" key="1">
    <source>
        <dbReference type="EMBL" id="MBX06174.1"/>
    </source>
</evidence>
<proteinExistence type="predicted"/>
<organism evidence="1">
    <name type="scientific">Rhizophora mucronata</name>
    <name type="common">Asiatic mangrove</name>
    <dbReference type="NCBI Taxonomy" id="61149"/>
    <lineage>
        <taxon>Eukaryota</taxon>
        <taxon>Viridiplantae</taxon>
        <taxon>Streptophyta</taxon>
        <taxon>Embryophyta</taxon>
        <taxon>Tracheophyta</taxon>
        <taxon>Spermatophyta</taxon>
        <taxon>Magnoliopsida</taxon>
        <taxon>eudicotyledons</taxon>
        <taxon>Gunneridae</taxon>
        <taxon>Pentapetalae</taxon>
        <taxon>rosids</taxon>
        <taxon>fabids</taxon>
        <taxon>Malpighiales</taxon>
        <taxon>Rhizophoraceae</taxon>
        <taxon>Rhizophora</taxon>
    </lineage>
</organism>
<sequence>MDLISVPKMSAEHMRSHW</sequence>
<reference evidence="1" key="1">
    <citation type="submission" date="2018-02" db="EMBL/GenBank/DDBJ databases">
        <title>Rhizophora mucronata_Transcriptome.</title>
        <authorList>
            <person name="Meera S.P."/>
            <person name="Sreeshan A."/>
            <person name="Augustine A."/>
        </authorList>
    </citation>
    <scope>NUCLEOTIDE SEQUENCE</scope>
    <source>
        <tissue evidence="1">Leaf</tissue>
    </source>
</reference>
<name>A0A2P2KKB8_RHIMU</name>
<dbReference type="EMBL" id="GGEC01025690">
    <property type="protein sequence ID" value="MBX06174.1"/>
    <property type="molecule type" value="Transcribed_RNA"/>
</dbReference>